<dbReference type="Pfam" id="PF01098">
    <property type="entry name" value="FTSW_RODA_SPOVE"/>
    <property type="match status" value="1"/>
</dbReference>
<feature type="transmembrane region" description="Helical" evidence="6">
    <location>
        <begin position="147"/>
        <end position="164"/>
    </location>
</feature>
<feature type="transmembrane region" description="Helical" evidence="6">
    <location>
        <begin position="169"/>
        <end position="188"/>
    </location>
</feature>
<dbReference type="AlphaFoldDB" id="A0A1F5FYE4"/>
<evidence type="ECO:0000256" key="3">
    <source>
        <dbReference type="ARBA" id="ARBA00022960"/>
    </source>
</evidence>
<protein>
    <recommendedName>
        <fullName evidence="9">Rod shape-determining protein RodA</fullName>
    </recommendedName>
</protein>
<dbReference type="GO" id="GO:0015648">
    <property type="term" value="F:lipid-linked peptidoglycan transporter activity"/>
    <property type="evidence" value="ECO:0007669"/>
    <property type="project" value="TreeGrafter"/>
</dbReference>
<keyword evidence="3" id="KW-0133">Cell shape</keyword>
<dbReference type="PANTHER" id="PTHR30474">
    <property type="entry name" value="CELL CYCLE PROTEIN"/>
    <property type="match status" value="1"/>
</dbReference>
<organism evidence="7 8">
    <name type="scientific">Candidatus Curtissbacteria bacterium RBG_13_40_7</name>
    <dbReference type="NCBI Taxonomy" id="1797706"/>
    <lineage>
        <taxon>Bacteria</taxon>
        <taxon>Candidatus Curtissiibacteriota</taxon>
    </lineage>
</organism>
<comment type="subcellular location">
    <subcellularLocation>
        <location evidence="1">Membrane</location>
        <topology evidence="1">Multi-pass membrane protein</topology>
    </subcellularLocation>
</comment>
<dbReference type="GO" id="GO:0032153">
    <property type="term" value="C:cell division site"/>
    <property type="evidence" value="ECO:0007669"/>
    <property type="project" value="TreeGrafter"/>
</dbReference>
<dbReference type="EMBL" id="MFAU01000016">
    <property type="protein sequence ID" value="OGD84630.1"/>
    <property type="molecule type" value="Genomic_DNA"/>
</dbReference>
<dbReference type="GO" id="GO:0051301">
    <property type="term" value="P:cell division"/>
    <property type="evidence" value="ECO:0007669"/>
    <property type="project" value="InterPro"/>
</dbReference>
<dbReference type="GO" id="GO:0008360">
    <property type="term" value="P:regulation of cell shape"/>
    <property type="evidence" value="ECO:0007669"/>
    <property type="project" value="UniProtKB-KW"/>
</dbReference>
<feature type="transmembrane region" description="Helical" evidence="6">
    <location>
        <begin position="60"/>
        <end position="79"/>
    </location>
</feature>
<dbReference type="GO" id="GO:0005886">
    <property type="term" value="C:plasma membrane"/>
    <property type="evidence" value="ECO:0007669"/>
    <property type="project" value="TreeGrafter"/>
</dbReference>
<dbReference type="PANTHER" id="PTHR30474:SF1">
    <property type="entry name" value="PEPTIDOGLYCAN GLYCOSYLTRANSFERASE MRDB"/>
    <property type="match status" value="1"/>
</dbReference>
<dbReference type="Proteomes" id="UP000179252">
    <property type="component" value="Unassembled WGS sequence"/>
</dbReference>
<comment type="caution">
    <text evidence="7">The sequence shown here is derived from an EMBL/GenBank/DDBJ whole genome shotgun (WGS) entry which is preliminary data.</text>
</comment>
<feature type="transmembrane region" description="Helical" evidence="6">
    <location>
        <begin position="321"/>
        <end position="342"/>
    </location>
</feature>
<feature type="transmembrane region" description="Helical" evidence="6">
    <location>
        <begin position="7"/>
        <end position="27"/>
    </location>
</feature>
<evidence type="ECO:0000256" key="5">
    <source>
        <dbReference type="ARBA" id="ARBA00023136"/>
    </source>
</evidence>
<evidence type="ECO:0000256" key="1">
    <source>
        <dbReference type="ARBA" id="ARBA00004141"/>
    </source>
</evidence>
<evidence type="ECO:0000313" key="8">
    <source>
        <dbReference type="Proteomes" id="UP000179252"/>
    </source>
</evidence>
<feature type="transmembrane region" description="Helical" evidence="6">
    <location>
        <begin position="91"/>
        <end position="113"/>
    </location>
</feature>
<reference evidence="7 8" key="1">
    <citation type="journal article" date="2016" name="Nat. Commun.">
        <title>Thousands of microbial genomes shed light on interconnected biogeochemical processes in an aquifer system.</title>
        <authorList>
            <person name="Anantharaman K."/>
            <person name="Brown C.T."/>
            <person name="Hug L.A."/>
            <person name="Sharon I."/>
            <person name="Castelle C.J."/>
            <person name="Probst A.J."/>
            <person name="Thomas B.C."/>
            <person name="Singh A."/>
            <person name="Wilkins M.J."/>
            <person name="Karaoz U."/>
            <person name="Brodie E.L."/>
            <person name="Williams K.H."/>
            <person name="Hubbard S.S."/>
            <person name="Banfield J.F."/>
        </authorList>
    </citation>
    <scope>NUCLEOTIDE SEQUENCE [LARGE SCALE GENOMIC DNA]</scope>
</reference>
<evidence type="ECO:0008006" key="9">
    <source>
        <dbReference type="Google" id="ProtNLM"/>
    </source>
</evidence>
<evidence type="ECO:0000256" key="6">
    <source>
        <dbReference type="SAM" id="Phobius"/>
    </source>
</evidence>
<keyword evidence="5 6" id="KW-0472">Membrane</keyword>
<feature type="transmembrane region" description="Helical" evidence="6">
    <location>
        <begin position="33"/>
        <end position="53"/>
    </location>
</feature>
<dbReference type="InterPro" id="IPR001182">
    <property type="entry name" value="FtsW/RodA"/>
</dbReference>
<evidence type="ECO:0000256" key="4">
    <source>
        <dbReference type="ARBA" id="ARBA00022989"/>
    </source>
</evidence>
<evidence type="ECO:0000313" key="7">
    <source>
        <dbReference type="EMBL" id="OGD84630.1"/>
    </source>
</evidence>
<accession>A0A1F5FYE4</accession>
<name>A0A1F5FYE4_9BACT</name>
<feature type="transmembrane region" description="Helical" evidence="6">
    <location>
        <begin position="256"/>
        <end position="276"/>
    </location>
</feature>
<gene>
    <name evidence="7" type="ORF">A2165_02195</name>
</gene>
<evidence type="ECO:0000256" key="2">
    <source>
        <dbReference type="ARBA" id="ARBA00022692"/>
    </source>
</evidence>
<keyword evidence="2 6" id="KW-0812">Transmembrane</keyword>
<feature type="transmembrane region" description="Helical" evidence="6">
    <location>
        <begin position="288"/>
        <end position="309"/>
    </location>
</feature>
<keyword evidence="4 6" id="KW-1133">Transmembrane helix</keyword>
<sequence length="352" mass="38425">MRSGWDWTLTLAILGIGALSLLAIFSINKNLALSQAVFWLGGLLLFTFFSFIDFRNWPKLSVYLYILVLIFLISLPVISEPVRGSVRWFDLGFIRFQPSEIAKVASILVLAAFYKTRSAASIKNLIFSFLIILPAIMLIIFEPDIGNSLTLVAVWIGISAAAGLKIRHIFALVVVSSAVAFLVFNNLAPYQKERINTFLNPNADPLGTGFAIIQSKIAIGSGQFFGRGLGQGSQSQLNFLPEAESDFIFASITEQLGLLGALILIALFVLLVVKILSFVRSADRFGQLIIAGCVSYLILQFFINIGMNMAVLPVTGITLPLVSYGGSSLISTLFLFGIILSIKRLSTGAKNW</sequence>
<proteinExistence type="predicted"/>
<feature type="transmembrane region" description="Helical" evidence="6">
    <location>
        <begin position="125"/>
        <end position="141"/>
    </location>
</feature>